<name>D9QTJ2_ACEAZ</name>
<dbReference type="RefSeq" id="WP_013277202.1">
    <property type="nucleotide sequence ID" value="NC_014378.1"/>
</dbReference>
<evidence type="ECO:0000256" key="1">
    <source>
        <dbReference type="ARBA" id="ARBA00004974"/>
    </source>
</evidence>
<reference evidence="16 17" key="1">
    <citation type="journal article" date="2010" name="Stand. Genomic Sci.">
        <title>Complete genome sequence of Acetohalobium arabaticum type strain (Z-7288).</title>
        <authorList>
            <person name="Sikorski J."/>
            <person name="Lapidus A."/>
            <person name="Chertkov O."/>
            <person name="Lucas S."/>
            <person name="Copeland A."/>
            <person name="Glavina Del Rio T."/>
            <person name="Nolan M."/>
            <person name="Tice H."/>
            <person name="Cheng J.F."/>
            <person name="Han C."/>
            <person name="Brambilla E."/>
            <person name="Pitluck S."/>
            <person name="Liolios K."/>
            <person name="Ivanova N."/>
            <person name="Mavromatis K."/>
            <person name="Mikhailova N."/>
            <person name="Pati A."/>
            <person name="Bruce D."/>
            <person name="Detter C."/>
            <person name="Tapia R."/>
            <person name="Goodwin L."/>
            <person name="Chen A."/>
            <person name="Palaniappan K."/>
            <person name="Land M."/>
            <person name="Hauser L."/>
            <person name="Chang Y.J."/>
            <person name="Jeffries C.D."/>
            <person name="Rohde M."/>
            <person name="Goker M."/>
            <person name="Spring S."/>
            <person name="Woyke T."/>
            <person name="Bristow J."/>
            <person name="Eisen J.A."/>
            <person name="Markowitz V."/>
            <person name="Hugenholtz P."/>
            <person name="Kyrpides N.C."/>
            <person name="Klenk H.P."/>
        </authorList>
    </citation>
    <scope>NUCLEOTIDE SEQUENCE [LARGE SCALE GENOMIC DNA]</scope>
    <source>
        <strain evidence="17">ATCC 49924 / DSM 5501 / Z-7288</strain>
    </source>
</reference>
<evidence type="ECO:0000259" key="15">
    <source>
        <dbReference type="Pfam" id="PF02776"/>
    </source>
</evidence>
<dbReference type="STRING" id="574087.Acear_0205"/>
<keyword evidence="8 12" id="KW-0460">Magnesium</keyword>
<dbReference type="InterPro" id="IPR029061">
    <property type="entry name" value="THDP-binding"/>
</dbReference>
<dbReference type="CDD" id="cd07035">
    <property type="entry name" value="TPP_PYR_POX_like"/>
    <property type="match status" value="1"/>
</dbReference>
<dbReference type="InterPro" id="IPR045229">
    <property type="entry name" value="TPP_enz"/>
</dbReference>
<dbReference type="SUPFAM" id="SSF52518">
    <property type="entry name" value="Thiamin diphosphate-binding fold (THDP-binding)"/>
    <property type="match status" value="2"/>
</dbReference>
<dbReference type="Proteomes" id="UP000001661">
    <property type="component" value="Chromosome"/>
</dbReference>
<comment type="similarity">
    <text evidence="3 12">Belongs to the TPP enzyme family.</text>
</comment>
<feature type="domain" description="Thiamine pyrophosphate enzyme TPP-binding" evidence="14">
    <location>
        <begin position="384"/>
        <end position="551"/>
    </location>
</feature>
<comment type="catalytic activity">
    <reaction evidence="11 12">
        <text>2 pyruvate + H(+) = (2S)-2-acetolactate + CO2</text>
        <dbReference type="Rhea" id="RHEA:25249"/>
        <dbReference type="ChEBI" id="CHEBI:15361"/>
        <dbReference type="ChEBI" id="CHEBI:15378"/>
        <dbReference type="ChEBI" id="CHEBI:16526"/>
        <dbReference type="ChEBI" id="CHEBI:58476"/>
        <dbReference type="EC" id="2.2.1.6"/>
    </reaction>
</comment>
<dbReference type="FunFam" id="3.40.50.1220:FF:000008">
    <property type="entry name" value="Acetolactate synthase"/>
    <property type="match status" value="1"/>
</dbReference>
<keyword evidence="9 12" id="KW-0786">Thiamine pyrophosphate</keyword>
<dbReference type="InterPro" id="IPR029035">
    <property type="entry name" value="DHS-like_NAD/FAD-binding_dom"/>
</dbReference>
<evidence type="ECO:0000256" key="8">
    <source>
        <dbReference type="ARBA" id="ARBA00022842"/>
    </source>
</evidence>
<feature type="domain" description="Thiamine pyrophosphate enzyme N-terminal TPP-binding" evidence="15">
    <location>
        <begin position="4"/>
        <end position="116"/>
    </location>
</feature>
<dbReference type="GO" id="GO:0050660">
    <property type="term" value="F:flavin adenine dinucleotide binding"/>
    <property type="evidence" value="ECO:0007669"/>
    <property type="project" value="InterPro"/>
</dbReference>
<dbReference type="PANTHER" id="PTHR18968:SF13">
    <property type="entry name" value="ACETOLACTATE SYNTHASE CATALYTIC SUBUNIT, MITOCHONDRIAL"/>
    <property type="match status" value="1"/>
</dbReference>
<feature type="domain" description="Thiamine pyrophosphate enzyme central" evidence="13">
    <location>
        <begin position="192"/>
        <end position="327"/>
    </location>
</feature>
<keyword evidence="6 12" id="KW-0808">Transferase</keyword>
<dbReference type="GO" id="GO:0030976">
    <property type="term" value="F:thiamine pyrophosphate binding"/>
    <property type="evidence" value="ECO:0007669"/>
    <property type="project" value="UniProtKB-UniRule"/>
</dbReference>
<evidence type="ECO:0000256" key="5">
    <source>
        <dbReference type="ARBA" id="ARBA00022605"/>
    </source>
</evidence>
<keyword evidence="10 12" id="KW-0100">Branched-chain amino acid biosynthesis</keyword>
<dbReference type="KEGG" id="aar:Acear_0205"/>
<dbReference type="InterPro" id="IPR012846">
    <property type="entry name" value="Acetolactate_synth_lsu"/>
</dbReference>
<evidence type="ECO:0000256" key="4">
    <source>
        <dbReference type="ARBA" id="ARBA00013145"/>
    </source>
</evidence>
<dbReference type="HOGENOM" id="CLU_013748_1_2_9"/>
<gene>
    <name evidence="16" type="ordered locus">Acear_0205</name>
</gene>
<dbReference type="Pfam" id="PF02776">
    <property type="entry name" value="TPP_enzyme_N"/>
    <property type="match status" value="1"/>
</dbReference>
<keyword evidence="7 12" id="KW-0479">Metal-binding</keyword>
<dbReference type="UniPathway" id="UPA00049">
    <property type="reaction ID" value="UER00059"/>
</dbReference>
<dbReference type="GO" id="GO:0000287">
    <property type="term" value="F:magnesium ion binding"/>
    <property type="evidence" value="ECO:0007669"/>
    <property type="project" value="UniProtKB-UniRule"/>
</dbReference>
<dbReference type="OrthoDB" id="4494979at2"/>
<dbReference type="GO" id="GO:0005948">
    <property type="term" value="C:acetolactate synthase complex"/>
    <property type="evidence" value="ECO:0007669"/>
    <property type="project" value="TreeGrafter"/>
</dbReference>
<evidence type="ECO:0000256" key="3">
    <source>
        <dbReference type="ARBA" id="ARBA00007812"/>
    </source>
</evidence>
<evidence type="ECO:0000313" key="16">
    <source>
        <dbReference type="EMBL" id="ADL11756.1"/>
    </source>
</evidence>
<comment type="cofactor">
    <cofactor evidence="12">
        <name>thiamine diphosphate</name>
        <dbReference type="ChEBI" id="CHEBI:58937"/>
    </cofactor>
    <text evidence="12">Binds 1 thiamine pyrophosphate per subunit.</text>
</comment>
<dbReference type="GO" id="GO:0009099">
    <property type="term" value="P:L-valine biosynthetic process"/>
    <property type="evidence" value="ECO:0007669"/>
    <property type="project" value="UniProtKB-UniPathway"/>
</dbReference>
<comment type="cofactor">
    <cofactor evidence="12">
        <name>Mg(2+)</name>
        <dbReference type="ChEBI" id="CHEBI:18420"/>
    </cofactor>
    <text evidence="12">Binds 1 Mg(2+) ion per subunit.</text>
</comment>
<dbReference type="Pfam" id="PF00205">
    <property type="entry name" value="TPP_enzyme_M"/>
    <property type="match status" value="1"/>
</dbReference>
<protein>
    <recommendedName>
        <fullName evidence="4 12">Acetolactate synthase</fullName>
        <ecNumber evidence="4 12">2.2.1.6</ecNumber>
    </recommendedName>
</protein>
<dbReference type="GO" id="GO:0009097">
    <property type="term" value="P:isoleucine biosynthetic process"/>
    <property type="evidence" value="ECO:0007669"/>
    <property type="project" value="UniProtKB-UniPathway"/>
</dbReference>
<keyword evidence="5 12" id="KW-0028">Amino-acid biosynthesis</keyword>
<evidence type="ECO:0000259" key="13">
    <source>
        <dbReference type="Pfam" id="PF00205"/>
    </source>
</evidence>
<evidence type="ECO:0000256" key="7">
    <source>
        <dbReference type="ARBA" id="ARBA00022723"/>
    </source>
</evidence>
<evidence type="ECO:0000256" key="12">
    <source>
        <dbReference type="RuleBase" id="RU003591"/>
    </source>
</evidence>
<dbReference type="PROSITE" id="PS00187">
    <property type="entry name" value="TPP_ENZYMES"/>
    <property type="match status" value="1"/>
</dbReference>
<evidence type="ECO:0000259" key="14">
    <source>
        <dbReference type="Pfam" id="PF02775"/>
    </source>
</evidence>
<dbReference type="UniPathway" id="UPA00047">
    <property type="reaction ID" value="UER00055"/>
</dbReference>
<evidence type="ECO:0000256" key="6">
    <source>
        <dbReference type="ARBA" id="ARBA00022679"/>
    </source>
</evidence>
<dbReference type="InterPro" id="IPR012001">
    <property type="entry name" value="Thiamin_PyroP_enz_TPP-bd_dom"/>
</dbReference>
<dbReference type="EC" id="2.2.1.6" evidence="4 12"/>
<dbReference type="Gene3D" id="3.40.50.1220">
    <property type="entry name" value="TPP-binding domain"/>
    <property type="match status" value="1"/>
</dbReference>
<evidence type="ECO:0000313" key="17">
    <source>
        <dbReference type="Proteomes" id="UP000001661"/>
    </source>
</evidence>
<dbReference type="GO" id="GO:0003984">
    <property type="term" value="F:acetolactate synthase activity"/>
    <property type="evidence" value="ECO:0007669"/>
    <property type="project" value="UniProtKB-EC"/>
</dbReference>
<evidence type="ECO:0000256" key="10">
    <source>
        <dbReference type="ARBA" id="ARBA00023304"/>
    </source>
</evidence>
<dbReference type="Pfam" id="PF02775">
    <property type="entry name" value="TPP_enzyme_C"/>
    <property type="match status" value="1"/>
</dbReference>
<dbReference type="FunFam" id="3.40.50.970:FF:000007">
    <property type="entry name" value="Acetolactate synthase"/>
    <property type="match status" value="1"/>
</dbReference>
<dbReference type="SUPFAM" id="SSF52467">
    <property type="entry name" value="DHS-like NAD/FAD-binding domain"/>
    <property type="match status" value="1"/>
</dbReference>
<dbReference type="PANTHER" id="PTHR18968">
    <property type="entry name" value="THIAMINE PYROPHOSPHATE ENZYMES"/>
    <property type="match status" value="1"/>
</dbReference>
<evidence type="ECO:0000256" key="9">
    <source>
        <dbReference type="ARBA" id="ARBA00023052"/>
    </source>
</evidence>
<sequence length="578" mass="62385">MEFTGAEIFVKALLEEGVDKIFGYPGGAVIPIYDALYEADIECVLARHEQGSAHAADGYARSTGRPGVCLATSGPGATNLVTGLATAHMDSIPLVAFTGQVPTGMLGTDAFQEADITGATLPMTKHNYLVQQVEDLPRIIKEAFHIATTGRPGPVLIDIPKDVQMDKTVFEYPTEVNLPGYDPTYNGHGLQVKKAADAIKRAEKPVIYAGGGVVASGAAEELRELARKAEIPVTTTLMGLGSFPETDDLALEMLGMHGTEYANYAVSETDLLIAVGARFDDRVTGDLETFAKGAEIIHIDIDPAEVSKRVTVDIPIVGDVKNVLQDLNQQVKEQEHSEWCKRIQEWKEESIISSDKGSEALTPKLVIETIDEVTGDDVLLATEVGQNQMWAAQYYKYTKPRSFVSSGGLGTMGYGFPASLGIQIGNPEATVFCIAGDGSLQMNSQELATAVQHELPVNVAILNNSYLGMVRQWQEIFNEKRYASTCLKKRQSCPTECSGPDSDRSCPEMTPDFVKLAEAYGALGIRVTEPEEVKPALEKAVASSKSVVIDFVIEREENVFPMVPAGGSLDNMLVGEDN</sequence>
<dbReference type="CDD" id="cd02015">
    <property type="entry name" value="TPP_AHAS"/>
    <property type="match status" value="1"/>
</dbReference>
<dbReference type="InterPro" id="IPR039368">
    <property type="entry name" value="AHAS_TPP"/>
</dbReference>
<dbReference type="EMBL" id="CP002105">
    <property type="protein sequence ID" value="ADL11756.1"/>
    <property type="molecule type" value="Genomic_DNA"/>
</dbReference>
<proteinExistence type="inferred from homology"/>
<dbReference type="Gene3D" id="3.40.50.970">
    <property type="match status" value="2"/>
</dbReference>
<evidence type="ECO:0000256" key="11">
    <source>
        <dbReference type="ARBA" id="ARBA00048670"/>
    </source>
</evidence>
<dbReference type="eggNOG" id="COG0028">
    <property type="taxonomic scope" value="Bacteria"/>
</dbReference>
<comment type="pathway">
    <text evidence="1 12">Amino-acid biosynthesis; L-isoleucine biosynthesis; L-isoleucine from 2-oxobutanoate: step 1/4.</text>
</comment>
<evidence type="ECO:0000256" key="2">
    <source>
        <dbReference type="ARBA" id="ARBA00005025"/>
    </source>
</evidence>
<dbReference type="InterPro" id="IPR012000">
    <property type="entry name" value="Thiamin_PyroP_enz_cen_dom"/>
</dbReference>
<keyword evidence="17" id="KW-1185">Reference proteome</keyword>
<dbReference type="InterPro" id="IPR011766">
    <property type="entry name" value="TPP_enzyme_TPP-bd"/>
</dbReference>
<dbReference type="InterPro" id="IPR000399">
    <property type="entry name" value="TPP-bd_CS"/>
</dbReference>
<comment type="pathway">
    <text evidence="2 12">Amino-acid biosynthesis; L-valine biosynthesis; L-valine from pyruvate: step 1/4.</text>
</comment>
<dbReference type="NCBIfam" id="TIGR00118">
    <property type="entry name" value="acolac_lg"/>
    <property type="match status" value="1"/>
</dbReference>
<dbReference type="AlphaFoldDB" id="D9QTJ2"/>
<accession>D9QTJ2</accession>
<organism evidence="16 17">
    <name type="scientific">Acetohalobium arabaticum (strain ATCC 49924 / DSM 5501 / Z-7288)</name>
    <dbReference type="NCBI Taxonomy" id="574087"/>
    <lineage>
        <taxon>Bacteria</taxon>
        <taxon>Bacillati</taxon>
        <taxon>Bacillota</taxon>
        <taxon>Clostridia</taxon>
        <taxon>Halanaerobiales</taxon>
        <taxon>Halobacteroidaceae</taxon>
        <taxon>Acetohalobium</taxon>
    </lineage>
</organism>